<comment type="caution">
    <text evidence="2">The sequence shown here is derived from an EMBL/GenBank/DDBJ whole genome shotgun (WGS) entry which is preliminary data.</text>
</comment>
<dbReference type="AlphaFoldDB" id="A0A2U1J7J3"/>
<accession>A0A2U1J7J3</accession>
<evidence type="ECO:0000256" key="1">
    <source>
        <dbReference type="SAM" id="MobiDB-lite"/>
    </source>
</evidence>
<feature type="compositionally biased region" description="Low complexity" evidence="1">
    <location>
        <begin position="514"/>
        <end position="543"/>
    </location>
</feature>
<evidence type="ECO:0008006" key="4">
    <source>
        <dbReference type="Google" id="ProtNLM"/>
    </source>
</evidence>
<feature type="region of interest" description="Disordered" evidence="1">
    <location>
        <begin position="358"/>
        <end position="397"/>
    </location>
</feature>
<sequence>MNLDMVNVLLLPETNLLDRFPELEQKVDYFLYDWDEYTILLTYNEVTRQIKQKQKDQVVKKLVEDLDVLIRSQNVLWRSWKVNKNGPEAKYPPEKINWNKDADYIFLYGPIYKNSIELPWCCRSPTLIDGVNLKSALKRSAPLSLLGTPSPPSLADYEKGYKKSNSVLDYSDYLVNIELERYKNSNYYNSNQISFQNSKNHKSIDNSPQKKHTHENLANSANSTSPIKSKKPKLRFNKQVEQCMVVFRQEEELLPTDFEDYDDDDSIKTHSLSDINIHDNINQSKNVNILTSQKNRSIASSNKKHDPNSPEDDSISTEYDSNSHVAEKGVLSTFFKGIDENDYTLNSNTHLRVLESSKSDYSDNSDYNHTSRRLKASNGSSSVLHKQRRKGRNRSTFVIKLAPTSLKDSSSVNEQPGFSTFTGLGLRRKLFKKSVRNKNSSVTDISIDSDSDADSQGSWLWNRFGLSSPNASPIPNSDAFDQQQAGILSTSPTKMISNLSESVHNVISSNWTNLWNPNRNNQPSTSTQTSPVASSSSSTFEPPDGTKDQKLMVDSETKKDKAIDISLDSTYLTLRPSGTDLQRSSSNSFDFLMGEPSFSNIKSPIDPLDTFNETEQVILNKSSASMLWPSIKESSEILLDNAEDRIATTVDAVKWLSSFFSNYNPF</sequence>
<feature type="compositionally biased region" description="Basic and acidic residues" evidence="1">
    <location>
        <begin position="544"/>
        <end position="557"/>
    </location>
</feature>
<feature type="compositionally biased region" description="Polar residues" evidence="1">
    <location>
        <begin position="216"/>
        <end position="227"/>
    </location>
</feature>
<evidence type="ECO:0000313" key="2">
    <source>
        <dbReference type="EMBL" id="PWA01080.1"/>
    </source>
</evidence>
<name>A0A2U1J7J3_SMIAN</name>
<dbReference type="EMBL" id="MBFU01000231">
    <property type="protein sequence ID" value="PWA01080.1"/>
    <property type="molecule type" value="Genomic_DNA"/>
</dbReference>
<organism evidence="2 3">
    <name type="scientific">Smittium angustum</name>
    <dbReference type="NCBI Taxonomy" id="133377"/>
    <lineage>
        <taxon>Eukaryota</taxon>
        <taxon>Fungi</taxon>
        <taxon>Fungi incertae sedis</taxon>
        <taxon>Zoopagomycota</taxon>
        <taxon>Kickxellomycotina</taxon>
        <taxon>Harpellomycetes</taxon>
        <taxon>Harpellales</taxon>
        <taxon>Legeriomycetaceae</taxon>
        <taxon>Smittium</taxon>
    </lineage>
</organism>
<feature type="region of interest" description="Disordered" evidence="1">
    <location>
        <begin position="294"/>
        <end position="321"/>
    </location>
</feature>
<protein>
    <recommendedName>
        <fullName evidence="4">Nitrogen regulatory protein areA GATA-like domain-containing protein</fullName>
    </recommendedName>
</protein>
<feature type="region of interest" description="Disordered" evidence="1">
    <location>
        <begin position="197"/>
        <end position="231"/>
    </location>
</feature>
<evidence type="ECO:0000313" key="3">
    <source>
        <dbReference type="Proteomes" id="UP000245591"/>
    </source>
</evidence>
<feature type="region of interest" description="Disordered" evidence="1">
    <location>
        <begin position="514"/>
        <end position="557"/>
    </location>
</feature>
<dbReference type="Proteomes" id="UP000245591">
    <property type="component" value="Unassembled WGS sequence"/>
</dbReference>
<gene>
    <name evidence="2" type="ORF">BB558_002870</name>
</gene>
<reference evidence="2 3" key="1">
    <citation type="journal article" date="2018" name="MBio">
        <title>Comparative Genomics Reveals the Core Gene Toolbox for the Fungus-Insect Symbiosis.</title>
        <authorList>
            <person name="Wang Y."/>
            <person name="Stata M."/>
            <person name="Wang W."/>
            <person name="Stajich J.E."/>
            <person name="White M.M."/>
            <person name="Moncalvo J.M."/>
        </authorList>
    </citation>
    <scope>NUCLEOTIDE SEQUENCE [LARGE SCALE GENOMIC DNA]</scope>
    <source>
        <strain evidence="2 3">AUS-126-30</strain>
    </source>
</reference>
<proteinExistence type="predicted"/>
<keyword evidence="3" id="KW-1185">Reference proteome</keyword>